<dbReference type="Proteomes" id="UP001239111">
    <property type="component" value="Chromosome 4"/>
</dbReference>
<reference evidence="1" key="1">
    <citation type="submission" date="2023-04" db="EMBL/GenBank/DDBJ databases">
        <title>A chromosome-level genome assembly of the parasitoid wasp Eretmocerus hayati.</title>
        <authorList>
            <person name="Zhong Y."/>
            <person name="Liu S."/>
            <person name="Liu Y."/>
        </authorList>
    </citation>
    <scope>NUCLEOTIDE SEQUENCE</scope>
    <source>
        <strain evidence="1">ZJU_SS_LIU_2023</strain>
    </source>
</reference>
<proteinExistence type="predicted"/>
<gene>
    <name evidence="1" type="ORF">QAD02_010056</name>
</gene>
<name>A0ACC2NB87_9HYME</name>
<keyword evidence="2" id="KW-1185">Reference proteome</keyword>
<comment type="caution">
    <text evidence="1">The sequence shown here is derived from an EMBL/GenBank/DDBJ whole genome shotgun (WGS) entry which is preliminary data.</text>
</comment>
<sequence>MKVFKAIVIILVSNWEGARSFSIESSDKMEHINGAIDNPVTKYQTQHITLFLPSHEDLNTFGIADTVVNSIATRKSVIGVTCPVSANETKIEKYHEILENPR</sequence>
<evidence type="ECO:0000313" key="2">
    <source>
        <dbReference type="Proteomes" id="UP001239111"/>
    </source>
</evidence>
<evidence type="ECO:0000313" key="1">
    <source>
        <dbReference type="EMBL" id="KAJ8668393.1"/>
    </source>
</evidence>
<accession>A0ACC2NB87</accession>
<dbReference type="EMBL" id="CM056744">
    <property type="protein sequence ID" value="KAJ8668393.1"/>
    <property type="molecule type" value="Genomic_DNA"/>
</dbReference>
<organism evidence="1 2">
    <name type="scientific">Eretmocerus hayati</name>
    <dbReference type="NCBI Taxonomy" id="131215"/>
    <lineage>
        <taxon>Eukaryota</taxon>
        <taxon>Metazoa</taxon>
        <taxon>Ecdysozoa</taxon>
        <taxon>Arthropoda</taxon>
        <taxon>Hexapoda</taxon>
        <taxon>Insecta</taxon>
        <taxon>Pterygota</taxon>
        <taxon>Neoptera</taxon>
        <taxon>Endopterygota</taxon>
        <taxon>Hymenoptera</taxon>
        <taxon>Apocrita</taxon>
        <taxon>Proctotrupomorpha</taxon>
        <taxon>Chalcidoidea</taxon>
        <taxon>Aphelinidae</taxon>
        <taxon>Aphelininae</taxon>
        <taxon>Eretmocerus</taxon>
    </lineage>
</organism>
<protein>
    <submittedName>
        <fullName evidence="1">Uncharacterized protein</fullName>
    </submittedName>
</protein>